<evidence type="ECO:0000313" key="1">
    <source>
        <dbReference type="EMBL" id="CAG9314901.1"/>
    </source>
</evidence>
<accession>A0AAU9IMA8</accession>
<dbReference type="Proteomes" id="UP001162131">
    <property type="component" value="Unassembled WGS sequence"/>
</dbReference>
<sequence>MKWIWNLVGKSRKLIHKEDKLNPCKFHDERLYPDLLANHHCKSCEMELCYMCAHSHIDHGCNVKWPFHLQHSGNSLIDAFNSGRKTLLHWSDIKCTCGKPWTHGSEPTICIACANATCSPECHIKLQEQNVCLFYTNFAALDIVFETVNGFRAILHKNFQIAKQGQRVTYASPRFMSAFKHDENHILLQRGFRQYGQPLEEMTKNMSVIEEKTSYEHAMCLCNCEVCSQNKHPAYNCISTCQHSKNKKLKHVECWCLCSECIVRGAHSRKDCYHTCKLQKLENDNNLI</sequence>
<proteinExistence type="predicted"/>
<name>A0AAU9IMA8_9CILI</name>
<reference evidence="1" key="1">
    <citation type="submission" date="2021-09" db="EMBL/GenBank/DDBJ databases">
        <authorList>
            <consortium name="AG Swart"/>
            <person name="Singh M."/>
            <person name="Singh A."/>
            <person name="Seah K."/>
            <person name="Emmerich C."/>
        </authorList>
    </citation>
    <scope>NUCLEOTIDE SEQUENCE</scope>
    <source>
        <strain evidence="1">ATCC30299</strain>
    </source>
</reference>
<gene>
    <name evidence="1" type="ORF">BSTOLATCC_MIC12684</name>
</gene>
<protein>
    <submittedName>
        <fullName evidence="1">Uncharacterized protein</fullName>
    </submittedName>
</protein>
<keyword evidence="2" id="KW-1185">Reference proteome</keyword>
<dbReference type="EMBL" id="CAJZBQ010000013">
    <property type="protein sequence ID" value="CAG9314901.1"/>
    <property type="molecule type" value="Genomic_DNA"/>
</dbReference>
<dbReference type="AlphaFoldDB" id="A0AAU9IMA8"/>
<organism evidence="1 2">
    <name type="scientific">Blepharisma stoltei</name>
    <dbReference type="NCBI Taxonomy" id="1481888"/>
    <lineage>
        <taxon>Eukaryota</taxon>
        <taxon>Sar</taxon>
        <taxon>Alveolata</taxon>
        <taxon>Ciliophora</taxon>
        <taxon>Postciliodesmatophora</taxon>
        <taxon>Heterotrichea</taxon>
        <taxon>Heterotrichida</taxon>
        <taxon>Blepharismidae</taxon>
        <taxon>Blepharisma</taxon>
    </lineage>
</organism>
<comment type="caution">
    <text evidence="1">The sequence shown here is derived from an EMBL/GenBank/DDBJ whole genome shotgun (WGS) entry which is preliminary data.</text>
</comment>
<evidence type="ECO:0000313" key="2">
    <source>
        <dbReference type="Proteomes" id="UP001162131"/>
    </source>
</evidence>